<accession>A0AC61NN04</accession>
<name>A0AC61NN04_9FIRM</name>
<reference evidence="1" key="1">
    <citation type="submission" date="2021-01" db="EMBL/GenBank/DDBJ databases">
        <title>Complete genome sequence of Clostridiales bacterium R-7.</title>
        <authorList>
            <person name="Mahoney-Kurpe S.C."/>
            <person name="Palevich N."/>
            <person name="Koike S."/>
            <person name="Moon C.D."/>
            <person name="Attwood G.T."/>
        </authorList>
    </citation>
    <scope>NUCLEOTIDE SEQUENCE</scope>
    <source>
        <strain evidence="1">R-7</strain>
    </source>
</reference>
<gene>
    <name evidence="1" type="ORF">JYE49_07560</name>
</gene>
<proteinExistence type="predicted"/>
<dbReference type="Proteomes" id="UP000682782">
    <property type="component" value="Chromosome"/>
</dbReference>
<keyword evidence="2" id="KW-1185">Reference proteome</keyword>
<sequence>MNSILSIVMVIVMAFSSIGGMTAALKEPVSFEAKINVDADGILALAGTEATEETKQTITIVKDIVGALTLKGVAAKDNAELDVLAGDDVMLSIGVKNAEDGGLIAASSLLGSQVISVSAETVQALQQQVQASMTEASAGMGGMENLNKEQIAKDFAEIVEKAMKAFEEKKGETETGEFTVDDLKFTAKTPVNMTYTEFMELVLNSTKELLAKESLQPVVQAASKDKDLIAEIDKEIEKLNSMPEEEKPEVQFALYSNENEGGYFVCDMTKAAKEETEKPETMHVGIGGGEEPVRIRFSFEQNQETMNIAADVSKDNAADLKAHVNAKDGSVADIAVTCDAAGSLDMAFDINSKDAVAKILAKTEPVEGERTKYTLDVFMNNAEQPLVNITGSVGKGGEAVSVYEGENITVLPFETLMNDTDGTASGKLQITLTAGILKAITVLTRNLPEETGTWLNKQVMQQMMPKTTTITKTQTETVTAE</sequence>
<organism evidence="1 2">
    <name type="scientific">Aristaeella hokkaidonensis</name>
    <dbReference type="NCBI Taxonomy" id="3046382"/>
    <lineage>
        <taxon>Bacteria</taxon>
        <taxon>Bacillati</taxon>
        <taxon>Bacillota</taxon>
        <taxon>Clostridia</taxon>
        <taxon>Eubacteriales</taxon>
        <taxon>Aristaeellaceae</taxon>
        <taxon>Aristaeella</taxon>
    </lineage>
</organism>
<evidence type="ECO:0000313" key="2">
    <source>
        <dbReference type="Proteomes" id="UP000682782"/>
    </source>
</evidence>
<dbReference type="EMBL" id="CP068393">
    <property type="protein sequence ID" value="QUC68528.1"/>
    <property type="molecule type" value="Genomic_DNA"/>
</dbReference>
<protein>
    <submittedName>
        <fullName evidence="1">Uncharacterized protein</fullName>
    </submittedName>
</protein>
<evidence type="ECO:0000313" key="1">
    <source>
        <dbReference type="EMBL" id="QUC68528.1"/>
    </source>
</evidence>